<dbReference type="Proteomes" id="UP001306119">
    <property type="component" value="Unassembled WGS sequence"/>
</dbReference>
<organism evidence="1 2">
    <name type="scientific">Photobacterium toruni</name>
    <dbReference type="NCBI Taxonomy" id="1935446"/>
    <lineage>
        <taxon>Bacteria</taxon>
        <taxon>Pseudomonadati</taxon>
        <taxon>Pseudomonadota</taxon>
        <taxon>Gammaproteobacteria</taxon>
        <taxon>Vibrionales</taxon>
        <taxon>Vibrionaceae</taxon>
        <taxon>Photobacterium</taxon>
    </lineage>
</organism>
<proteinExistence type="predicted"/>
<dbReference type="EMBL" id="JAYXUG010000003">
    <property type="protein sequence ID" value="MEC6831255.1"/>
    <property type="molecule type" value="Genomic_DNA"/>
</dbReference>
<keyword evidence="2" id="KW-1185">Reference proteome</keyword>
<reference evidence="1 2" key="1">
    <citation type="submission" date="2024-01" db="EMBL/GenBank/DDBJ databases">
        <title>Active colonisers of the gastrointestinal tract of Atlantic salmon farmed in a warm water region.</title>
        <authorList>
            <person name="Bowman J.P."/>
        </authorList>
    </citation>
    <scope>NUCLEOTIDE SEQUENCE [LARGE SCALE GENOMIC DNA]</scope>
    <source>
        <strain evidence="1 2">S3MW1</strain>
    </source>
</reference>
<name>A0ABU6L3U8_9GAMM</name>
<gene>
    <name evidence="1" type="ORF">VXS06_05675</name>
</gene>
<evidence type="ECO:0000313" key="2">
    <source>
        <dbReference type="Proteomes" id="UP001306119"/>
    </source>
</evidence>
<protein>
    <submittedName>
        <fullName evidence="1">Uncharacterized protein</fullName>
    </submittedName>
</protein>
<sequence length="104" mass="11881">MINISDEVKMPLCTFEELKDYLKEADSLDLLDYIKEIDGKYILNENKIKNVSWSSGRLQIAAMFMVLGEYNIAEKVHSLDWAELSGKGDKVANGILKKFMNSYP</sequence>
<dbReference type="RefSeq" id="WP_327774372.1">
    <property type="nucleotide sequence ID" value="NZ_JAYXUG010000003.1"/>
</dbReference>
<evidence type="ECO:0000313" key="1">
    <source>
        <dbReference type="EMBL" id="MEC6831255.1"/>
    </source>
</evidence>
<accession>A0ABU6L3U8</accession>
<comment type="caution">
    <text evidence="1">The sequence shown here is derived from an EMBL/GenBank/DDBJ whole genome shotgun (WGS) entry which is preliminary data.</text>
</comment>